<dbReference type="AlphaFoldDB" id="A0A8J9W9L4"/>
<accession>A0A8J9W9L4</accession>
<evidence type="ECO:0000313" key="8">
    <source>
        <dbReference type="EMBL" id="CAH0730152.1"/>
    </source>
</evidence>
<feature type="domain" description="C2H2-type" evidence="7">
    <location>
        <begin position="260"/>
        <end position="287"/>
    </location>
</feature>
<feature type="domain" description="C2H2-type" evidence="7">
    <location>
        <begin position="458"/>
        <end position="489"/>
    </location>
</feature>
<evidence type="ECO:0000256" key="6">
    <source>
        <dbReference type="SAM" id="MobiDB-lite"/>
    </source>
</evidence>
<feature type="domain" description="C2H2-type" evidence="7">
    <location>
        <begin position="640"/>
        <end position="668"/>
    </location>
</feature>
<evidence type="ECO:0000313" key="9">
    <source>
        <dbReference type="Proteomes" id="UP000838878"/>
    </source>
</evidence>
<feature type="region of interest" description="Disordered" evidence="6">
    <location>
        <begin position="737"/>
        <end position="757"/>
    </location>
</feature>
<gene>
    <name evidence="8" type="ORF">BINO364_LOCUS15166</name>
</gene>
<dbReference type="PROSITE" id="PS50157">
    <property type="entry name" value="ZINC_FINGER_C2H2_2"/>
    <property type="match status" value="11"/>
</dbReference>
<dbReference type="Pfam" id="PF13912">
    <property type="entry name" value="zf-C2H2_6"/>
    <property type="match status" value="2"/>
</dbReference>
<organism evidence="8 9">
    <name type="scientific">Brenthis ino</name>
    <name type="common">lesser marbled fritillary</name>
    <dbReference type="NCBI Taxonomy" id="405034"/>
    <lineage>
        <taxon>Eukaryota</taxon>
        <taxon>Metazoa</taxon>
        <taxon>Ecdysozoa</taxon>
        <taxon>Arthropoda</taxon>
        <taxon>Hexapoda</taxon>
        <taxon>Insecta</taxon>
        <taxon>Pterygota</taxon>
        <taxon>Neoptera</taxon>
        <taxon>Endopterygota</taxon>
        <taxon>Lepidoptera</taxon>
        <taxon>Glossata</taxon>
        <taxon>Ditrysia</taxon>
        <taxon>Papilionoidea</taxon>
        <taxon>Nymphalidae</taxon>
        <taxon>Heliconiinae</taxon>
        <taxon>Argynnini</taxon>
        <taxon>Brenthis</taxon>
    </lineage>
</organism>
<dbReference type="GO" id="GO:0008270">
    <property type="term" value="F:zinc ion binding"/>
    <property type="evidence" value="ECO:0007669"/>
    <property type="project" value="UniProtKB-KW"/>
</dbReference>
<feature type="domain" description="C2H2-type" evidence="7">
    <location>
        <begin position="202"/>
        <end position="230"/>
    </location>
</feature>
<keyword evidence="2" id="KW-0677">Repeat</keyword>
<dbReference type="InterPro" id="IPR036236">
    <property type="entry name" value="Znf_C2H2_sf"/>
</dbReference>
<name>A0A8J9W9L4_9NEOP</name>
<keyword evidence="3 5" id="KW-0863">Zinc-finger</keyword>
<feature type="domain" description="C2H2-type" evidence="7">
    <location>
        <begin position="1205"/>
        <end position="1231"/>
    </location>
</feature>
<evidence type="ECO:0000256" key="4">
    <source>
        <dbReference type="ARBA" id="ARBA00022833"/>
    </source>
</evidence>
<keyword evidence="9" id="KW-1185">Reference proteome</keyword>
<feature type="compositionally biased region" description="Basic and acidic residues" evidence="6">
    <location>
        <begin position="737"/>
        <end position="755"/>
    </location>
</feature>
<dbReference type="SMART" id="SM00355">
    <property type="entry name" value="ZnF_C2H2"/>
    <property type="match status" value="30"/>
</dbReference>
<feature type="domain" description="C2H2-type" evidence="7">
    <location>
        <begin position="146"/>
        <end position="170"/>
    </location>
</feature>
<feature type="domain" description="C2H2-type" evidence="7">
    <location>
        <begin position="901"/>
        <end position="932"/>
    </location>
</feature>
<dbReference type="Gene3D" id="3.30.160.60">
    <property type="entry name" value="Classic Zinc Finger"/>
    <property type="match status" value="12"/>
</dbReference>
<reference evidence="8" key="1">
    <citation type="submission" date="2021-12" db="EMBL/GenBank/DDBJ databases">
        <authorList>
            <person name="Martin H S."/>
        </authorList>
    </citation>
    <scope>NUCLEOTIDE SEQUENCE</scope>
</reference>
<evidence type="ECO:0000256" key="5">
    <source>
        <dbReference type="PROSITE-ProRule" id="PRU00042"/>
    </source>
</evidence>
<keyword evidence="1" id="KW-0479">Metal-binding</keyword>
<dbReference type="PANTHER" id="PTHR24379:SF121">
    <property type="entry name" value="C2H2-TYPE DOMAIN-CONTAINING PROTEIN"/>
    <property type="match status" value="1"/>
</dbReference>
<feature type="domain" description="C2H2-type" evidence="7">
    <location>
        <begin position="232"/>
        <end position="260"/>
    </location>
</feature>
<dbReference type="PROSITE" id="PS00028">
    <property type="entry name" value="ZINC_FINGER_C2H2_1"/>
    <property type="match status" value="16"/>
</dbReference>
<dbReference type="EMBL" id="OV170228">
    <property type="protein sequence ID" value="CAH0730152.1"/>
    <property type="molecule type" value="Genomic_DNA"/>
</dbReference>
<feature type="non-terminal residue" evidence="8">
    <location>
        <position position="1231"/>
    </location>
</feature>
<dbReference type="Proteomes" id="UP000838878">
    <property type="component" value="Chromosome 8"/>
</dbReference>
<protein>
    <recommendedName>
        <fullName evidence="7">C2H2-type domain-containing protein</fullName>
    </recommendedName>
</protein>
<feature type="domain" description="C2H2-type" evidence="7">
    <location>
        <begin position="875"/>
        <end position="898"/>
    </location>
</feature>
<evidence type="ECO:0000256" key="2">
    <source>
        <dbReference type="ARBA" id="ARBA00022737"/>
    </source>
</evidence>
<evidence type="ECO:0000256" key="3">
    <source>
        <dbReference type="ARBA" id="ARBA00022771"/>
    </source>
</evidence>
<feature type="domain" description="C2H2-type" evidence="7">
    <location>
        <begin position="1172"/>
        <end position="1200"/>
    </location>
</feature>
<dbReference type="PANTHER" id="PTHR24379">
    <property type="entry name" value="KRAB AND ZINC FINGER DOMAIN-CONTAINING"/>
    <property type="match status" value="1"/>
</dbReference>
<evidence type="ECO:0000259" key="7">
    <source>
        <dbReference type="PROSITE" id="PS50157"/>
    </source>
</evidence>
<evidence type="ECO:0000256" key="1">
    <source>
        <dbReference type="ARBA" id="ARBA00022723"/>
    </source>
</evidence>
<feature type="domain" description="C2H2-type" evidence="7">
    <location>
        <begin position="1083"/>
        <end position="1111"/>
    </location>
</feature>
<proteinExistence type="predicted"/>
<sequence>MTKRNAELVLQYSTVYPFRIRSKTMICVYCCEEYEDPKDYRGHLDEAHKTFTVSTALAHCGYGKEYLKVDLTDLKCRICSLPCNNLEEIAEHIREVHDVKKIDLNFEIGMHPYRMDGEKWVCFLCDKKMPSLTKLCRHTTSHYQKYTCDVCGRTYLKNEALKYHIRCSHTYGDHVCRKCWTAFPTLEKKREHLRESKRCWTFCCISCGERFLSWETKQKHLVEVHGRQKRMYECPDCEETFESRKHFYTHFKVNHSDDSFVCSCCGMKFGTKRELEEHRFCHTGEKPYRWSTLEIRGRSENESEKKKIVLVYQTPQRRNAELILRHSTAYPFKTRFSQILCAYCHDEYNTLSNLRYHMKTEHVNTDFKNVFYRTKDNLVKVDITNLKCNLCSQDIQDIDTLMGHLSREHNKSVKFNARFGVLPYKQNANDQWVCVYCQKTYVEFIQFKRHIATHFMNFSCDKCGTTFISDHALRDHRRQVKCFRTAYKPRNGRVMRPRTNAEIILQCSTACPFRTWKSNFNCVFCRVQSSDPSTLRSHMATRHENYDVQAAFYKKLGKEFLKIDITDLQCKLCFMRIENFETLTYHLKNDHQQPINSDAQVGVLPFRLNDGSIWKCTMCPNEFKDFVSLKKHTSEHFQNYVCDTCGEGFITESAMIAHTKIPHENKYNCSRCVATFSSLEERNIHVKTQHTSTPYMCVYCKDKPRFANWELRKKHLMEVHNYKTGADKYEWTTKDIDGHKEKEGKPKKGLFERSVKQNPQRRNAVLILKHSTAIPFKTRFNRILCSYCHDEFEPMEALRDHVKTTHINADYNSAFYKVVDDLKVDISHFKCNICSENIQSVETFMTHLSRNHGKTVNFDVPFGVLPYKQNETGVWMCLDCDKVFPEFSQINGHLRSHAKIFTCDKCGATFLSEHGLKQHERNFKCYKATYKPRFGKALKHRFNTEIILQCSTACPFRTWGQNFNCVFCRVQSNDPNGLRAHMASRHANFDIQLVFSRKLRKEFLKVDITDLQCKLCFMHIDTLDDLLTHLKNDHKQPVNIDVQPGVLPFKLNDGSSWKCAICKIQFSDFISLKKHTAEHYQNYVCDTCGEGFITEVALRAHTKIPHDNKYNCSRCIATFSTLEERNVHVKTQHTTLPYMCVYCKDKPRFATWELRKRHLMEIHNYKPGAEMYECTTCHMMFKTRSQKYHHNVKVHRTKKEMDFGFSCGHCARGFATKLSLDKHIAKKHFHV</sequence>
<keyword evidence="4" id="KW-0862">Zinc</keyword>
<dbReference type="OrthoDB" id="3069995at2759"/>
<dbReference type="SUPFAM" id="SSF57667">
    <property type="entry name" value="beta-beta-alpha zinc fingers"/>
    <property type="match status" value="5"/>
</dbReference>
<dbReference type="InterPro" id="IPR013087">
    <property type="entry name" value="Znf_C2H2_type"/>
</dbReference>